<dbReference type="AlphaFoldDB" id="A0AAN6RU12"/>
<evidence type="ECO:0000313" key="2">
    <source>
        <dbReference type="EMBL" id="KAK3902091.1"/>
    </source>
</evidence>
<evidence type="ECO:0000313" key="3">
    <source>
        <dbReference type="Proteomes" id="UP001303889"/>
    </source>
</evidence>
<feature type="compositionally biased region" description="Low complexity" evidence="1">
    <location>
        <begin position="389"/>
        <end position="402"/>
    </location>
</feature>
<protein>
    <submittedName>
        <fullName evidence="2">Uncharacterized protein</fullName>
    </submittedName>
</protein>
<sequence>MAAPSLLARDIVAYTDAQLDQYLHDNARVVSVQDPGNLPESFIQRLKDRASNPSPSRPVDLDQVSARLLQALSDDAMRALDLHTLSGSSTPSAPSSDETPDPDESRHRDVLYETIFHNELVRNGGQPWYPLSRLEAVSRNPKEHGDLLRAWTSRPDDFQVFGRQFARWADFGKWQQNRRNEFEGRIPEYTAWAKRKLTKVSFTRPFEFDDDPTRQDKLTTWIEYLAFENNFYQIRYASVDRRPRWCDAQWRKLADSGVLRPHETREFILNGTSVSQRVAEAERASRALKSAESALSWARQAPGSAPHILTVLESKLEMARQSRDSVMARLDHIARFVRETTGFREKQQMAKRHRLLLQWTWEQVPRIEAELGLPVETDAGPAATQKNEAGAQPPAAGKQQDATPEEKSTSEPGMPT</sequence>
<gene>
    <name evidence="2" type="ORF">C8A05DRAFT_15802</name>
</gene>
<reference evidence="2" key="1">
    <citation type="journal article" date="2023" name="Mol. Phylogenet. Evol.">
        <title>Genome-scale phylogeny and comparative genomics of the fungal order Sordariales.</title>
        <authorList>
            <person name="Hensen N."/>
            <person name="Bonometti L."/>
            <person name="Westerberg I."/>
            <person name="Brannstrom I.O."/>
            <person name="Guillou S."/>
            <person name="Cros-Aarteil S."/>
            <person name="Calhoun S."/>
            <person name="Haridas S."/>
            <person name="Kuo A."/>
            <person name="Mondo S."/>
            <person name="Pangilinan J."/>
            <person name="Riley R."/>
            <person name="LaButti K."/>
            <person name="Andreopoulos B."/>
            <person name="Lipzen A."/>
            <person name="Chen C."/>
            <person name="Yan M."/>
            <person name="Daum C."/>
            <person name="Ng V."/>
            <person name="Clum A."/>
            <person name="Steindorff A."/>
            <person name="Ohm R.A."/>
            <person name="Martin F."/>
            <person name="Silar P."/>
            <person name="Natvig D.O."/>
            <person name="Lalanne C."/>
            <person name="Gautier V."/>
            <person name="Ament-Velasquez S.L."/>
            <person name="Kruys A."/>
            <person name="Hutchinson M.I."/>
            <person name="Powell A.J."/>
            <person name="Barry K."/>
            <person name="Miller A.N."/>
            <person name="Grigoriev I.V."/>
            <person name="Debuchy R."/>
            <person name="Gladieux P."/>
            <person name="Hiltunen Thoren M."/>
            <person name="Johannesson H."/>
        </authorList>
    </citation>
    <scope>NUCLEOTIDE SEQUENCE</scope>
    <source>
        <strain evidence="2">CBS 103.79</strain>
    </source>
</reference>
<evidence type="ECO:0000256" key="1">
    <source>
        <dbReference type="SAM" id="MobiDB-lite"/>
    </source>
</evidence>
<reference evidence="2" key="2">
    <citation type="submission" date="2023-05" db="EMBL/GenBank/DDBJ databases">
        <authorList>
            <consortium name="Lawrence Berkeley National Laboratory"/>
            <person name="Steindorff A."/>
            <person name="Hensen N."/>
            <person name="Bonometti L."/>
            <person name="Westerberg I."/>
            <person name="Brannstrom I.O."/>
            <person name="Guillou S."/>
            <person name="Cros-Aarteil S."/>
            <person name="Calhoun S."/>
            <person name="Haridas S."/>
            <person name="Kuo A."/>
            <person name="Mondo S."/>
            <person name="Pangilinan J."/>
            <person name="Riley R."/>
            <person name="Labutti K."/>
            <person name="Andreopoulos B."/>
            <person name="Lipzen A."/>
            <person name="Chen C."/>
            <person name="Yanf M."/>
            <person name="Daum C."/>
            <person name="Ng V."/>
            <person name="Clum A."/>
            <person name="Ohm R."/>
            <person name="Martin F."/>
            <person name="Silar P."/>
            <person name="Natvig D."/>
            <person name="Lalanne C."/>
            <person name="Gautier V."/>
            <person name="Ament-Velasquez S.L."/>
            <person name="Kruys A."/>
            <person name="Hutchinson M.I."/>
            <person name="Powell A.J."/>
            <person name="Barry K."/>
            <person name="Miller A.N."/>
            <person name="Grigoriev I.V."/>
            <person name="Debuchy R."/>
            <person name="Gladieux P."/>
            <person name="Thoren M.H."/>
            <person name="Johannesson H."/>
        </authorList>
    </citation>
    <scope>NUCLEOTIDE SEQUENCE</scope>
    <source>
        <strain evidence="2">CBS 103.79</strain>
    </source>
</reference>
<organism evidence="2 3">
    <name type="scientific">Staphylotrichum tortipilum</name>
    <dbReference type="NCBI Taxonomy" id="2831512"/>
    <lineage>
        <taxon>Eukaryota</taxon>
        <taxon>Fungi</taxon>
        <taxon>Dikarya</taxon>
        <taxon>Ascomycota</taxon>
        <taxon>Pezizomycotina</taxon>
        <taxon>Sordariomycetes</taxon>
        <taxon>Sordariomycetidae</taxon>
        <taxon>Sordariales</taxon>
        <taxon>Chaetomiaceae</taxon>
        <taxon>Staphylotrichum</taxon>
    </lineage>
</organism>
<keyword evidence="3" id="KW-1185">Reference proteome</keyword>
<feature type="region of interest" description="Disordered" evidence="1">
    <location>
        <begin position="84"/>
        <end position="105"/>
    </location>
</feature>
<proteinExistence type="predicted"/>
<feature type="compositionally biased region" description="Low complexity" evidence="1">
    <location>
        <begin position="86"/>
        <end position="97"/>
    </location>
</feature>
<feature type="region of interest" description="Disordered" evidence="1">
    <location>
        <begin position="375"/>
        <end position="416"/>
    </location>
</feature>
<dbReference type="EMBL" id="MU855533">
    <property type="protein sequence ID" value="KAK3902091.1"/>
    <property type="molecule type" value="Genomic_DNA"/>
</dbReference>
<comment type="caution">
    <text evidence="2">The sequence shown here is derived from an EMBL/GenBank/DDBJ whole genome shotgun (WGS) entry which is preliminary data.</text>
</comment>
<dbReference type="Proteomes" id="UP001303889">
    <property type="component" value="Unassembled WGS sequence"/>
</dbReference>
<name>A0AAN6RU12_9PEZI</name>
<accession>A0AAN6RU12</accession>